<dbReference type="GO" id="GO:0016757">
    <property type="term" value="F:glycosyltransferase activity"/>
    <property type="evidence" value="ECO:0007669"/>
    <property type="project" value="UniProtKB-KW"/>
</dbReference>
<dbReference type="PANTHER" id="PTHR43179">
    <property type="entry name" value="RHAMNOSYLTRANSFERASE WBBL"/>
    <property type="match status" value="1"/>
</dbReference>
<organism evidence="5 6">
    <name type="scientific">Urechidicola vernalis</name>
    <dbReference type="NCBI Taxonomy" id="3075600"/>
    <lineage>
        <taxon>Bacteria</taxon>
        <taxon>Pseudomonadati</taxon>
        <taxon>Bacteroidota</taxon>
        <taxon>Flavobacteriia</taxon>
        <taxon>Flavobacteriales</taxon>
        <taxon>Flavobacteriaceae</taxon>
        <taxon>Urechidicola</taxon>
    </lineage>
</organism>
<dbReference type="CDD" id="cd04186">
    <property type="entry name" value="GT_2_like_c"/>
    <property type="match status" value="1"/>
</dbReference>
<dbReference type="Pfam" id="PF00535">
    <property type="entry name" value="Glycos_transf_2"/>
    <property type="match status" value="1"/>
</dbReference>
<name>A0ABU2Y5C3_9FLAO</name>
<evidence type="ECO:0000256" key="3">
    <source>
        <dbReference type="ARBA" id="ARBA00022679"/>
    </source>
</evidence>
<reference evidence="5 6" key="1">
    <citation type="submission" date="2023-09" db="EMBL/GenBank/DDBJ databases">
        <authorList>
            <person name="Rey-Velasco X."/>
        </authorList>
    </citation>
    <scope>NUCLEOTIDE SEQUENCE [LARGE SCALE GENOMIC DNA]</scope>
    <source>
        <strain evidence="5 6">P050</strain>
    </source>
</reference>
<dbReference type="EC" id="2.4.-.-" evidence="5"/>
<dbReference type="InterPro" id="IPR029044">
    <property type="entry name" value="Nucleotide-diphossugar_trans"/>
</dbReference>
<evidence type="ECO:0000313" key="5">
    <source>
        <dbReference type="EMBL" id="MDT0552268.1"/>
    </source>
</evidence>
<dbReference type="PANTHER" id="PTHR43179:SF12">
    <property type="entry name" value="GALACTOFURANOSYLTRANSFERASE GLFT2"/>
    <property type="match status" value="1"/>
</dbReference>
<dbReference type="Proteomes" id="UP001252186">
    <property type="component" value="Unassembled WGS sequence"/>
</dbReference>
<keyword evidence="6" id="KW-1185">Reference proteome</keyword>
<dbReference type="InterPro" id="IPR001173">
    <property type="entry name" value="Glyco_trans_2-like"/>
</dbReference>
<proteinExistence type="inferred from homology"/>
<gene>
    <name evidence="5" type="ORF">RM519_03315</name>
</gene>
<protein>
    <submittedName>
        <fullName evidence="5">Glycosyltransferase family 2 protein</fullName>
        <ecNumber evidence="5">2.4.-.-</ecNumber>
    </submittedName>
</protein>
<keyword evidence="3 5" id="KW-0808">Transferase</keyword>
<dbReference type="EMBL" id="JAVRHV010000001">
    <property type="protein sequence ID" value="MDT0552268.1"/>
    <property type="molecule type" value="Genomic_DNA"/>
</dbReference>
<accession>A0ABU2Y5C3</accession>
<evidence type="ECO:0000259" key="4">
    <source>
        <dbReference type="Pfam" id="PF00535"/>
    </source>
</evidence>
<evidence type="ECO:0000313" key="6">
    <source>
        <dbReference type="Proteomes" id="UP001252186"/>
    </source>
</evidence>
<comment type="similarity">
    <text evidence="1">Belongs to the glycosyltransferase 2 family.</text>
</comment>
<evidence type="ECO:0000256" key="1">
    <source>
        <dbReference type="ARBA" id="ARBA00006739"/>
    </source>
</evidence>
<dbReference type="Gene3D" id="3.90.550.10">
    <property type="entry name" value="Spore Coat Polysaccharide Biosynthesis Protein SpsA, Chain A"/>
    <property type="match status" value="1"/>
</dbReference>
<dbReference type="RefSeq" id="WP_311592119.1">
    <property type="nucleotide sequence ID" value="NZ_JAVRHV010000001.1"/>
</dbReference>
<comment type="caution">
    <text evidence="5">The sequence shown here is derived from an EMBL/GenBank/DDBJ whole genome shotgun (WGS) entry which is preliminary data.</text>
</comment>
<evidence type="ECO:0000256" key="2">
    <source>
        <dbReference type="ARBA" id="ARBA00022676"/>
    </source>
</evidence>
<keyword evidence="2 5" id="KW-0328">Glycosyltransferase</keyword>
<sequence length="304" mass="34912">MIYVIIVTYNGEKWIKACLDSLASSSMPQKVVVVDNSSTDGTVDLIQQYFSKVYLLEQSENLGFGKANNIGISYALDAGADLVLLLNQDAKVEKHTLKRLLEYSDLNSEYGIISPVHYNWNGDNLEYYFDLFSKSNSDLVTALKNQEGGMFEVSFVNAAAWLLPKKTLEAIGGFDPMFYHYGEDNNYCQRVIFHGLKIGVVSDACIYHDSTVRKGNKAPLFSEAYFNQEIKQLYVQAADINKNFALKERNNLRLQQLKVTLRNLRKGHFKNVFGYLKKYLIFERRFNKILRSREVNKNMGRHYL</sequence>
<feature type="domain" description="Glycosyltransferase 2-like" evidence="4">
    <location>
        <begin position="4"/>
        <end position="130"/>
    </location>
</feature>
<dbReference type="SUPFAM" id="SSF53448">
    <property type="entry name" value="Nucleotide-diphospho-sugar transferases"/>
    <property type="match status" value="1"/>
</dbReference>